<evidence type="ECO:0000313" key="2">
    <source>
        <dbReference type="Proteomes" id="UP000481861"/>
    </source>
</evidence>
<accession>A0A7C8M2Y2</accession>
<dbReference type="EMBL" id="JAADJZ010000019">
    <property type="protein sequence ID" value="KAF2868520.1"/>
    <property type="molecule type" value="Genomic_DNA"/>
</dbReference>
<protein>
    <submittedName>
        <fullName evidence="1">Uncharacterized protein</fullName>
    </submittedName>
</protein>
<dbReference type="Proteomes" id="UP000481861">
    <property type="component" value="Unassembled WGS sequence"/>
</dbReference>
<reference evidence="1 2" key="1">
    <citation type="submission" date="2020-01" db="EMBL/GenBank/DDBJ databases">
        <authorList>
            <consortium name="DOE Joint Genome Institute"/>
            <person name="Haridas S."/>
            <person name="Albert R."/>
            <person name="Binder M."/>
            <person name="Bloem J."/>
            <person name="Labutti K."/>
            <person name="Salamov A."/>
            <person name="Andreopoulos B."/>
            <person name="Baker S.E."/>
            <person name="Barry K."/>
            <person name="Bills G."/>
            <person name="Bluhm B.H."/>
            <person name="Cannon C."/>
            <person name="Castanera R."/>
            <person name="Culley D.E."/>
            <person name="Daum C."/>
            <person name="Ezra D."/>
            <person name="Gonzalez J.B."/>
            <person name="Henrissat B."/>
            <person name="Kuo A."/>
            <person name="Liang C."/>
            <person name="Lipzen A."/>
            <person name="Lutzoni F."/>
            <person name="Magnuson J."/>
            <person name="Mondo S."/>
            <person name="Nolan M."/>
            <person name="Ohm R."/>
            <person name="Pangilinan J."/>
            <person name="Park H.-J.H."/>
            <person name="Ramirez L."/>
            <person name="Alfaro M."/>
            <person name="Sun H."/>
            <person name="Tritt A."/>
            <person name="Yoshinaga Y."/>
            <person name="Zwiers L.-H.L."/>
            <person name="Turgeon B.G."/>
            <person name="Goodwin S.B."/>
            <person name="Spatafora J.W."/>
            <person name="Crous P.W."/>
            <person name="Grigoriev I.V."/>
        </authorList>
    </citation>
    <scope>NUCLEOTIDE SEQUENCE [LARGE SCALE GENOMIC DNA]</scope>
    <source>
        <strain evidence="1 2">CBS 611.86</strain>
    </source>
</reference>
<feature type="non-terminal residue" evidence="1">
    <location>
        <position position="120"/>
    </location>
</feature>
<organism evidence="1 2">
    <name type="scientific">Massariosphaeria phaeospora</name>
    <dbReference type="NCBI Taxonomy" id="100035"/>
    <lineage>
        <taxon>Eukaryota</taxon>
        <taxon>Fungi</taxon>
        <taxon>Dikarya</taxon>
        <taxon>Ascomycota</taxon>
        <taxon>Pezizomycotina</taxon>
        <taxon>Dothideomycetes</taxon>
        <taxon>Pleosporomycetidae</taxon>
        <taxon>Pleosporales</taxon>
        <taxon>Pleosporales incertae sedis</taxon>
        <taxon>Massariosphaeria</taxon>
    </lineage>
</organism>
<dbReference type="AlphaFoldDB" id="A0A7C8M2Y2"/>
<comment type="caution">
    <text evidence="1">The sequence shown here is derived from an EMBL/GenBank/DDBJ whole genome shotgun (WGS) entry which is preliminary data.</text>
</comment>
<name>A0A7C8M2Y2_9PLEO</name>
<proteinExistence type="predicted"/>
<sequence length="120" mass="13128">HASSDMNYQRVSVAFPLAFSPNLSREDVLILPHLTKLRARVSQFGSGTDTVVRAAVAGNMRLREIVPQLVSGTDEYNIVVYVKSRGSYVAAPLDTKLHDIRDVGFGLSRGSGEVELKIEV</sequence>
<evidence type="ECO:0000313" key="1">
    <source>
        <dbReference type="EMBL" id="KAF2868520.1"/>
    </source>
</evidence>
<dbReference type="OrthoDB" id="3694718at2759"/>
<keyword evidence="2" id="KW-1185">Reference proteome</keyword>
<feature type="non-terminal residue" evidence="1">
    <location>
        <position position="1"/>
    </location>
</feature>
<gene>
    <name evidence="1" type="ORF">BDV95DRAFT_461317</name>
</gene>